<organism evidence="1 2">
    <name type="scientific">Thelephora terrestris</name>
    <dbReference type="NCBI Taxonomy" id="56493"/>
    <lineage>
        <taxon>Eukaryota</taxon>
        <taxon>Fungi</taxon>
        <taxon>Dikarya</taxon>
        <taxon>Basidiomycota</taxon>
        <taxon>Agaricomycotina</taxon>
        <taxon>Agaricomycetes</taxon>
        <taxon>Thelephorales</taxon>
        <taxon>Thelephoraceae</taxon>
        <taxon>Thelephora</taxon>
    </lineage>
</organism>
<reference evidence="1" key="2">
    <citation type="submission" date="2020-11" db="EMBL/GenBank/DDBJ databases">
        <authorList>
            <consortium name="DOE Joint Genome Institute"/>
            <person name="Kuo A."/>
            <person name="Miyauchi S."/>
            <person name="Kiss E."/>
            <person name="Drula E."/>
            <person name="Kohler A."/>
            <person name="Sanchez-Garcia M."/>
            <person name="Andreopoulos B."/>
            <person name="Barry K.W."/>
            <person name="Bonito G."/>
            <person name="Buee M."/>
            <person name="Carver A."/>
            <person name="Chen C."/>
            <person name="Cichocki N."/>
            <person name="Clum A."/>
            <person name="Culley D."/>
            <person name="Crous P.W."/>
            <person name="Fauchery L."/>
            <person name="Girlanda M."/>
            <person name="Hayes R."/>
            <person name="Keri Z."/>
            <person name="Labutti K."/>
            <person name="Lipzen A."/>
            <person name="Lombard V."/>
            <person name="Magnuson J."/>
            <person name="Maillard F."/>
            <person name="Morin E."/>
            <person name="Murat C."/>
            <person name="Nolan M."/>
            <person name="Ohm R."/>
            <person name="Pangilinan J."/>
            <person name="Pereira M."/>
            <person name="Perotto S."/>
            <person name="Peter M."/>
            <person name="Riley R."/>
            <person name="Sitrit Y."/>
            <person name="Stielow B."/>
            <person name="Szollosi G."/>
            <person name="Zifcakova L."/>
            <person name="Stursova M."/>
            <person name="Spatafora J.W."/>
            <person name="Tedersoo L."/>
            <person name="Vaario L.-M."/>
            <person name="Yamada A."/>
            <person name="Yan M."/>
            <person name="Wang P."/>
            <person name="Xu J."/>
            <person name="Bruns T."/>
            <person name="Baldrian P."/>
            <person name="Vilgalys R."/>
            <person name="Henrissat B."/>
            <person name="Grigoriev I.V."/>
            <person name="Hibbett D."/>
            <person name="Nagy L.G."/>
            <person name="Martin F.M."/>
        </authorList>
    </citation>
    <scope>NUCLEOTIDE SEQUENCE</scope>
    <source>
        <strain evidence="1">UH-Tt-Lm1</strain>
    </source>
</reference>
<evidence type="ECO:0000313" key="2">
    <source>
        <dbReference type="Proteomes" id="UP000736335"/>
    </source>
</evidence>
<accession>A0A9P6HIX0</accession>
<dbReference type="EMBL" id="WIUZ02000004">
    <property type="protein sequence ID" value="KAF9788054.1"/>
    <property type="molecule type" value="Genomic_DNA"/>
</dbReference>
<keyword evidence="2" id="KW-1185">Reference proteome</keyword>
<evidence type="ECO:0008006" key="3">
    <source>
        <dbReference type="Google" id="ProtNLM"/>
    </source>
</evidence>
<dbReference type="AlphaFoldDB" id="A0A9P6HIX0"/>
<dbReference type="SUPFAM" id="SSF52047">
    <property type="entry name" value="RNI-like"/>
    <property type="match status" value="1"/>
</dbReference>
<proteinExistence type="predicted"/>
<protein>
    <recommendedName>
        <fullName evidence="3">F-box domain-containing protein</fullName>
    </recommendedName>
</protein>
<gene>
    <name evidence="1" type="ORF">BJ322DRAFT_1106079</name>
</gene>
<reference evidence="1" key="1">
    <citation type="journal article" date="2020" name="Nat. Commun.">
        <title>Large-scale genome sequencing of mycorrhizal fungi provides insights into the early evolution of symbiotic traits.</title>
        <authorList>
            <person name="Miyauchi S."/>
            <person name="Kiss E."/>
            <person name="Kuo A."/>
            <person name="Drula E."/>
            <person name="Kohler A."/>
            <person name="Sanchez-Garcia M."/>
            <person name="Morin E."/>
            <person name="Andreopoulos B."/>
            <person name="Barry K.W."/>
            <person name="Bonito G."/>
            <person name="Buee M."/>
            <person name="Carver A."/>
            <person name="Chen C."/>
            <person name="Cichocki N."/>
            <person name="Clum A."/>
            <person name="Culley D."/>
            <person name="Crous P.W."/>
            <person name="Fauchery L."/>
            <person name="Girlanda M."/>
            <person name="Hayes R.D."/>
            <person name="Keri Z."/>
            <person name="LaButti K."/>
            <person name="Lipzen A."/>
            <person name="Lombard V."/>
            <person name="Magnuson J."/>
            <person name="Maillard F."/>
            <person name="Murat C."/>
            <person name="Nolan M."/>
            <person name="Ohm R.A."/>
            <person name="Pangilinan J."/>
            <person name="Pereira M.F."/>
            <person name="Perotto S."/>
            <person name="Peter M."/>
            <person name="Pfister S."/>
            <person name="Riley R."/>
            <person name="Sitrit Y."/>
            <person name="Stielow J.B."/>
            <person name="Szollosi G."/>
            <person name="Zifcakova L."/>
            <person name="Stursova M."/>
            <person name="Spatafora J.W."/>
            <person name="Tedersoo L."/>
            <person name="Vaario L.M."/>
            <person name="Yamada A."/>
            <person name="Yan M."/>
            <person name="Wang P."/>
            <person name="Xu J."/>
            <person name="Bruns T."/>
            <person name="Baldrian P."/>
            <person name="Vilgalys R."/>
            <person name="Dunand C."/>
            <person name="Henrissat B."/>
            <person name="Grigoriev I.V."/>
            <person name="Hibbett D."/>
            <person name="Nagy L.G."/>
            <person name="Martin F.M."/>
        </authorList>
    </citation>
    <scope>NUCLEOTIDE SEQUENCE</scope>
    <source>
        <strain evidence="1">UH-Tt-Lm1</strain>
    </source>
</reference>
<evidence type="ECO:0000313" key="1">
    <source>
        <dbReference type="EMBL" id="KAF9788054.1"/>
    </source>
</evidence>
<comment type="caution">
    <text evidence="1">The sequence shown here is derived from an EMBL/GenBank/DDBJ whole genome shotgun (WGS) entry which is preliminary data.</text>
</comment>
<dbReference type="Proteomes" id="UP000736335">
    <property type="component" value="Unassembled WGS sequence"/>
</dbReference>
<dbReference type="OrthoDB" id="2977329at2759"/>
<sequence length="380" mass="42709">MSSHIPPELVGQIIDHLYNDSKSLNACALAARDWLPATRYHRFRSIRFHSAKRIDSFQQFSQNSPDILPYYQEAIICDNSGYVPASILEAAANACLTLPNLERIKFNNRIYASTPRVVTILSPIANKITTLNLSGTLFASSNDFWPLICSFPKLTTVQACGVTFGSTEETAFLPVNIYEPPITTFSISASRQGFVIDHLINPPFPLRHLEVFEILYIDPSQTTLVPLADSIQDTIKQLRFCTVLIHRADDQRIPDFVSRLTNLDTLIMDKVYVLRPGGDTVESLSWIPLVLKSVTAPLRKLSIELVIRNIDHLDSMGWSQVDHILTNQESLRQLTEVSIYVMTTSAVRGNIDTEALKTSVGQRLPMTSRRGVLRCTVRKH</sequence>
<name>A0A9P6HIX0_9AGAM</name>